<organism evidence="2 3">
    <name type="scientific">Algoriphagus zhangzhouensis</name>
    <dbReference type="NCBI Taxonomy" id="1073327"/>
    <lineage>
        <taxon>Bacteria</taxon>
        <taxon>Pseudomonadati</taxon>
        <taxon>Bacteroidota</taxon>
        <taxon>Cytophagia</taxon>
        <taxon>Cytophagales</taxon>
        <taxon>Cyclobacteriaceae</taxon>
        <taxon>Algoriphagus</taxon>
    </lineage>
</organism>
<name>A0A1M7ZH22_9BACT</name>
<proteinExistence type="predicted"/>
<evidence type="ECO:0008006" key="4">
    <source>
        <dbReference type="Google" id="ProtNLM"/>
    </source>
</evidence>
<dbReference type="STRING" id="1073327.SAMN04488108_3251"/>
<feature type="transmembrane region" description="Helical" evidence="1">
    <location>
        <begin position="14"/>
        <end position="35"/>
    </location>
</feature>
<keyword evidence="1" id="KW-0812">Transmembrane</keyword>
<reference evidence="3" key="1">
    <citation type="submission" date="2016-12" db="EMBL/GenBank/DDBJ databases">
        <authorList>
            <person name="Varghese N."/>
            <person name="Submissions S."/>
        </authorList>
    </citation>
    <scope>NUCLEOTIDE SEQUENCE [LARGE SCALE GENOMIC DNA]</scope>
    <source>
        <strain evidence="3">DSM 25035</strain>
    </source>
</reference>
<sequence>MYKDVLRSIENIDIYPVVSLLIFVLFFLGVAIWVIRMPKDLVDHMKSLPMENDEELTKHQP</sequence>
<evidence type="ECO:0000313" key="3">
    <source>
        <dbReference type="Proteomes" id="UP000184609"/>
    </source>
</evidence>
<dbReference type="OrthoDB" id="982086at2"/>
<evidence type="ECO:0000256" key="1">
    <source>
        <dbReference type="SAM" id="Phobius"/>
    </source>
</evidence>
<keyword evidence="3" id="KW-1185">Reference proteome</keyword>
<dbReference type="AlphaFoldDB" id="A0A1M7ZH22"/>
<dbReference type="RefSeq" id="WP_073572879.1">
    <property type="nucleotide sequence ID" value="NZ_FRXN01000005.1"/>
</dbReference>
<dbReference type="Proteomes" id="UP000184609">
    <property type="component" value="Unassembled WGS sequence"/>
</dbReference>
<gene>
    <name evidence="2" type="ORF">SAMN04488108_3251</name>
</gene>
<protein>
    <recommendedName>
        <fullName evidence="4">Cbb3-type cytochrome oxidase component FixQ</fullName>
    </recommendedName>
</protein>
<dbReference type="EMBL" id="FRXN01000005">
    <property type="protein sequence ID" value="SHO64142.1"/>
    <property type="molecule type" value="Genomic_DNA"/>
</dbReference>
<evidence type="ECO:0000313" key="2">
    <source>
        <dbReference type="EMBL" id="SHO64142.1"/>
    </source>
</evidence>
<accession>A0A1M7ZH22</accession>
<keyword evidence="1" id="KW-1133">Transmembrane helix</keyword>
<keyword evidence="1" id="KW-0472">Membrane</keyword>